<dbReference type="AlphaFoldDB" id="A0A173W7B3"/>
<sequence length="107" mass="11932">MKKQIVDLSVFWESVAKHHAEEREDERRHIEAVLNQALAGVSAVAWEGMAIRGVRRINVGNALELALLDADGDVIADSEGALLMYDRLVLKTWPDDGGLLEIKLERL</sequence>
<evidence type="ECO:0000313" key="2">
    <source>
        <dbReference type="Proteomes" id="UP000095546"/>
    </source>
</evidence>
<dbReference type="STRING" id="187979.ERS852385_00096"/>
<accession>A0A173W7B3</accession>
<dbReference type="EMBL" id="CYYU01000001">
    <property type="protein sequence ID" value="CUN35341.1"/>
    <property type="molecule type" value="Genomic_DNA"/>
</dbReference>
<reference evidence="1 2" key="1">
    <citation type="submission" date="2015-09" db="EMBL/GenBank/DDBJ databases">
        <authorList>
            <consortium name="Pathogen Informatics"/>
        </authorList>
    </citation>
    <scope>NUCLEOTIDE SEQUENCE [LARGE SCALE GENOMIC DNA]</scope>
    <source>
        <strain evidence="1 2">2789STDY5608828</strain>
    </source>
</reference>
<gene>
    <name evidence="1" type="ORF">ERS852385_00096</name>
</gene>
<evidence type="ECO:0000313" key="1">
    <source>
        <dbReference type="EMBL" id="CUN35341.1"/>
    </source>
</evidence>
<proteinExistence type="predicted"/>
<protein>
    <submittedName>
        <fullName evidence="1">Uncharacterized protein</fullName>
    </submittedName>
</protein>
<dbReference type="Proteomes" id="UP000095546">
    <property type="component" value="Unassembled WGS sequence"/>
</dbReference>
<dbReference type="RefSeq" id="WP_148485415.1">
    <property type="nucleotide sequence ID" value="NZ_CABIWZ010000001.1"/>
</dbReference>
<name>A0A173W7B3_9FIRM</name>
<organism evidence="1 2">
    <name type="scientific">Mitsuokella jalaludinii</name>
    <dbReference type="NCBI Taxonomy" id="187979"/>
    <lineage>
        <taxon>Bacteria</taxon>
        <taxon>Bacillati</taxon>
        <taxon>Bacillota</taxon>
        <taxon>Negativicutes</taxon>
        <taxon>Selenomonadales</taxon>
        <taxon>Selenomonadaceae</taxon>
        <taxon>Mitsuokella</taxon>
    </lineage>
</organism>
<keyword evidence="2" id="KW-1185">Reference proteome</keyword>